<keyword evidence="1" id="KW-0732">Signal</keyword>
<evidence type="ECO:0000256" key="1">
    <source>
        <dbReference type="SAM" id="SignalP"/>
    </source>
</evidence>
<name>A0A285PTG3_9FIRM</name>
<reference evidence="3" key="1">
    <citation type="submission" date="2017-09" db="EMBL/GenBank/DDBJ databases">
        <authorList>
            <person name="Shetty A S."/>
        </authorList>
    </citation>
    <scope>NUCLEOTIDE SEQUENCE [LARGE SCALE GENOMIC DNA]</scope>
</reference>
<protein>
    <recommendedName>
        <fullName evidence="4">VCBS repeat-containing protein</fullName>
    </recommendedName>
</protein>
<feature type="chain" id="PRO_5013261707" description="VCBS repeat-containing protein" evidence="1">
    <location>
        <begin position="32"/>
        <end position="284"/>
    </location>
</feature>
<dbReference type="AlphaFoldDB" id="A0A285PTG3"/>
<accession>A0A285PTG3</accession>
<sequence length="284" mass="32632">MKNAIFKLFKVTFPFALAFMMCLPFSMTLNAASVKNIPVKKILSADITGDGKADKILITTSMDKDCFIKKLKVKVNNKVAFTKNCTNDNIHSFTARYAKMSNKNELLQLMGIGDNDYIVFNQIYKYNNKSKKLYSVSKLDYTACEIVSAKKNLLTLRHGDQPAETGWLNWKMNYKFRNNKLVLTSTTTSTVKSIIGNYHNDSYSKLFRKNIFVTAKKLRFYNGSKLAFTVPKGKQVTLKKLTLSKNTMYLQFQYGKKTGWLRVNNKDYNYESPYFKVVSRRLAG</sequence>
<dbReference type="Proteomes" id="UP000217549">
    <property type="component" value="Chromosome I"/>
</dbReference>
<proteinExistence type="predicted"/>
<dbReference type="KEGG" id="ehl:EHLA_2292"/>
<gene>
    <name evidence="2" type="ORF">EHLA_2292</name>
</gene>
<organism evidence="2 3">
    <name type="scientific">Anaerobutyricum hallii</name>
    <dbReference type="NCBI Taxonomy" id="39488"/>
    <lineage>
        <taxon>Bacteria</taxon>
        <taxon>Bacillati</taxon>
        <taxon>Bacillota</taxon>
        <taxon>Clostridia</taxon>
        <taxon>Lachnospirales</taxon>
        <taxon>Lachnospiraceae</taxon>
        <taxon>Anaerobutyricum</taxon>
    </lineage>
</organism>
<evidence type="ECO:0000313" key="2">
    <source>
        <dbReference type="EMBL" id="SOB72918.1"/>
    </source>
</evidence>
<feature type="signal peptide" evidence="1">
    <location>
        <begin position="1"/>
        <end position="31"/>
    </location>
</feature>
<evidence type="ECO:0008006" key="4">
    <source>
        <dbReference type="Google" id="ProtNLM"/>
    </source>
</evidence>
<dbReference type="RefSeq" id="WP_096240860.1">
    <property type="nucleotide sequence ID" value="NZ_LT907978.1"/>
</dbReference>
<keyword evidence="3" id="KW-1185">Reference proteome</keyword>
<evidence type="ECO:0000313" key="3">
    <source>
        <dbReference type="Proteomes" id="UP000217549"/>
    </source>
</evidence>
<dbReference type="EMBL" id="LT907978">
    <property type="protein sequence ID" value="SOB72918.1"/>
    <property type="molecule type" value="Genomic_DNA"/>
</dbReference>